<proteinExistence type="predicted"/>
<evidence type="ECO:0000313" key="1">
    <source>
        <dbReference type="EMBL" id="CAG8487813.1"/>
    </source>
</evidence>
<evidence type="ECO:0000313" key="2">
    <source>
        <dbReference type="Proteomes" id="UP000789366"/>
    </source>
</evidence>
<gene>
    <name evidence="1" type="ORF">SPELUC_LOCUS2418</name>
</gene>
<sequence>MPIYTTYAGGRFKKRIKQSRKVRIIEPSLGPAMAIALLIKEISKAEANDLVHVFVDNSNITIEGEYTVDSHYFNQLRIDYGRLITTVQCRHRQRSAPVTVREQGYEVVVFDQNLISHREKEVDIKLSMNALKTT</sequence>
<keyword evidence="2" id="KW-1185">Reference proteome</keyword>
<name>A0ACA9KQT3_9GLOM</name>
<reference evidence="1" key="1">
    <citation type="submission" date="2021-06" db="EMBL/GenBank/DDBJ databases">
        <authorList>
            <person name="Kallberg Y."/>
            <person name="Tangrot J."/>
            <person name="Rosling A."/>
        </authorList>
    </citation>
    <scope>NUCLEOTIDE SEQUENCE</scope>
    <source>
        <strain evidence="1">28 12/20/2015</strain>
    </source>
</reference>
<feature type="non-terminal residue" evidence="1">
    <location>
        <position position="134"/>
    </location>
</feature>
<comment type="caution">
    <text evidence="1">The sequence shown here is derived from an EMBL/GenBank/DDBJ whole genome shotgun (WGS) entry which is preliminary data.</text>
</comment>
<organism evidence="1 2">
    <name type="scientific">Cetraspora pellucida</name>
    <dbReference type="NCBI Taxonomy" id="1433469"/>
    <lineage>
        <taxon>Eukaryota</taxon>
        <taxon>Fungi</taxon>
        <taxon>Fungi incertae sedis</taxon>
        <taxon>Mucoromycota</taxon>
        <taxon>Glomeromycotina</taxon>
        <taxon>Glomeromycetes</taxon>
        <taxon>Diversisporales</taxon>
        <taxon>Gigasporaceae</taxon>
        <taxon>Cetraspora</taxon>
    </lineage>
</organism>
<dbReference type="EMBL" id="CAJVPW010001590">
    <property type="protein sequence ID" value="CAG8487813.1"/>
    <property type="molecule type" value="Genomic_DNA"/>
</dbReference>
<accession>A0ACA9KQT3</accession>
<protein>
    <submittedName>
        <fullName evidence="1">8513_t:CDS:1</fullName>
    </submittedName>
</protein>
<dbReference type="Proteomes" id="UP000789366">
    <property type="component" value="Unassembled WGS sequence"/>
</dbReference>